<evidence type="ECO:0000313" key="10">
    <source>
        <dbReference type="Proteomes" id="UP000694871"/>
    </source>
</evidence>
<keyword evidence="3 6" id="KW-0479">Metal-binding</keyword>
<keyword evidence="3 6" id="KW-0863">Zinc-finger</keyword>
<dbReference type="RefSeq" id="XP_015283464.1">
    <property type="nucleotide sequence ID" value="XM_015427978.1"/>
</dbReference>
<dbReference type="InterPro" id="IPR006574">
    <property type="entry name" value="PRY"/>
</dbReference>
<feature type="domain" description="B30.2/SPRY" evidence="9">
    <location>
        <begin position="282"/>
        <end position="470"/>
    </location>
</feature>
<dbReference type="PROSITE" id="PS50188">
    <property type="entry name" value="B302_SPRY"/>
    <property type="match status" value="1"/>
</dbReference>
<dbReference type="SMART" id="SM00336">
    <property type="entry name" value="BBOX"/>
    <property type="match status" value="1"/>
</dbReference>
<evidence type="ECO:0000256" key="6">
    <source>
        <dbReference type="PROSITE-ProRule" id="PRU00024"/>
    </source>
</evidence>
<evidence type="ECO:0000259" key="9">
    <source>
        <dbReference type="PROSITE" id="PS50188"/>
    </source>
</evidence>
<dbReference type="CDD" id="cd19762">
    <property type="entry name" value="Bbox2_TRIM7-like"/>
    <property type="match status" value="1"/>
</dbReference>
<dbReference type="InterPro" id="IPR003879">
    <property type="entry name" value="Butyrophylin_SPRY"/>
</dbReference>
<feature type="coiled-coil region" evidence="7">
    <location>
        <begin position="161"/>
        <end position="188"/>
    </location>
</feature>
<dbReference type="InterPro" id="IPR013320">
    <property type="entry name" value="ConA-like_dom_sf"/>
</dbReference>
<keyword evidence="2" id="KW-0800">Toxin</keyword>
<accession>A0ABM1LBX7</accession>
<evidence type="ECO:0000256" key="7">
    <source>
        <dbReference type="SAM" id="Coils"/>
    </source>
</evidence>
<evidence type="ECO:0000256" key="4">
    <source>
        <dbReference type="ARBA" id="ARBA00022833"/>
    </source>
</evidence>
<reference evidence="11" key="1">
    <citation type="submission" date="2025-08" db="UniProtKB">
        <authorList>
            <consortium name="RefSeq"/>
        </authorList>
    </citation>
    <scope>IDENTIFICATION</scope>
</reference>
<dbReference type="Proteomes" id="UP000694871">
    <property type="component" value="Unplaced"/>
</dbReference>
<dbReference type="GeneID" id="107124498"/>
<evidence type="ECO:0000313" key="11">
    <source>
        <dbReference type="RefSeq" id="XP_015283464.1"/>
    </source>
</evidence>
<dbReference type="SUPFAM" id="SSF57845">
    <property type="entry name" value="B-box zinc-binding domain"/>
    <property type="match status" value="1"/>
</dbReference>
<dbReference type="SMART" id="SM00449">
    <property type="entry name" value="SPRY"/>
    <property type="match status" value="1"/>
</dbReference>
<evidence type="ECO:0000256" key="3">
    <source>
        <dbReference type="ARBA" id="ARBA00022771"/>
    </source>
</evidence>
<protein>
    <submittedName>
        <fullName evidence="11">Tripartite motif-containing protein 7-like</fullName>
    </submittedName>
</protein>
<keyword evidence="4" id="KW-0862">Zinc</keyword>
<dbReference type="Pfam" id="PF00643">
    <property type="entry name" value="zf-B_box"/>
    <property type="match status" value="1"/>
</dbReference>
<dbReference type="CDD" id="cd12888">
    <property type="entry name" value="SPRY_PRY_TRIM7_like"/>
    <property type="match status" value="1"/>
</dbReference>
<dbReference type="PRINTS" id="PR01407">
    <property type="entry name" value="BUTYPHLNCDUF"/>
</dbReference>
<comment type="function">
    <text evidence="5">Neurotoxin that produces dose-dependent hypolocomotion and hyperalgesia in mice. May directly act on the central nervous system, as it is 6500-fold more potent when administered intracerebroventricularly than intraperitoneal.</text>
</comment>
<dbReference type="InterPro" id="IPR001870">
    <property type="entry name" value="B30.2/SPRY"/>
</dbReference>
<dbReference type="Pfam" id="PF13765">
    <property type="entry name" value="PRY"/>
    <property type="match status" value="1"/>
</dbReference>
<comment type="similarity">
    <text evidence="1">Belongs to the ohanin/vespryn family.</text>
</comment>
<dbReference type="PANTHER" id="PTHR24103">
    <property type="entry name" value="E3 UBIQUITIN-PROTEIN LIGASE TRIM"/>
    <property type="match status" value="1"/>
</dbReference>
<evidence type="ECO:0000256" key="1">
    <source>
        <dbReference type="ARBA" id="ARBA00009651"/>
    </source>
</evidence>
<dbReference type="InterPro" id="IPR003877">
    <property type="entry name" value="SPRY_dom"/>
</dbReference>
<keyword evidence="7" id="KW-0175">Coiled coil</keyword>
<dbReference type="Pfam" id="PF00622">
    <property type="entry name" value="SPRY"/>
    <property type="match status" value="1"/>
</dbReference>
<dbReference type="Gene3D" id="3.30.160.60">
    <property type="entry name" value="Classic Zinc Finger"/>
    <property type="match status" value="1"/>
</dbReference>
<sequence>MGESKEDLACCLQWGAEGYPERRRRRSSSSGATSERKRTPLVRWLSLQALFPGPAVRMMCEKHQEPRKVFCKEDRALLCLVCDKSRQHRTHTVLPVEEAAQEYKNEIHVCLQTLKTERQAAENCKVTLQKCTAKYLEEIKIERQKILREFQKLHLFLVKQESLLLAQLGELEKEVEEAQKENDARLRHTVSRLGDFIGDLEEDCRRPASEFLQDINKSLSRCEKGTCCQRLERFPNLEKLNTVSQKTMALMESIQKFKETLTVELKKERIPWLTTVGRGRADQPQILWPVMCRDVRGTSTKVNVTLDPWTANPRLIISLDRKTVRHGKQLRALPDNPERFDSEPFVLGCEGFSSGKHCWVVSVEAGQSWAVGIARESVKRKGYMSLSPEQGIWAVEQCWGQFQALTSHWTPLSPCRKPRRIQVSLDYERGQVAFSDADLDVPIFAFPPVSFRQEKIYPWLWAGPGSQLCL</sequence>
<proteinExistence type="inferred from homology"/>
<dbReference type="PROSITE" id="PS50119">
    <property type="entry name" value="ZF_BBOX"/>
    <property type="match status" value="1"/>
</dbReference>
<dbReference type="InterPro" id="IPR050143">
    <property type="entry name" value="TRIM/RBCC"/>
</dbReference>
<dbReference type="InterPro" id="IPR000315">
    <property type="entry name" value="Znf_B-box"/>
</dbReference>
<dbReference type="SUPFAM" id="SSF49899">
    <property type="entry name" value="Concanavalin A-like lectins/glucanases"/>
    <property type="match status" value="1"/>
</dbReference>
<gene>
    <name evidence="11" type="primary">LOC107124498</name>
</gene>
<dbReference type="InterPro" id="IPR043136">
    <property type="entry name" value="B30.2/SPRY_sf"/>
</dbReference>
<evidence type="ECO:0000259" key="8">
    <source>
        <dbReference type="PROSITE" id="PS50119"/>
    </source>
</evidence>
<feature type="domain" description="B box-type" evidence="8">
    <location>
        <begin position="55"/>
        <end position="96"/>
    </location>
</feature>
<dbReference type="SMART" id="SM00589">
    <property type="entry name" value="PRY"/>
    <property type="match status" value="1"/>
</dbReference>
<organism evidence="10 11">
    <name type="scientific">Gekko japonicus</name>
    <name type="common">Schlegel's Japanese gecko</name>
    <dbReference type="NCBI Taxonomy" id="146911"/>
    <lineage>
        <taxon>Eukaryota</taxon>
        <taxon>Metazoa</taxon>
        <taxon>Chordata</taxon>
        <taxon>Craniata</taxon>
        <taxon>Vertebrata</taxon>
        <taxon>Euteleostomi</taxon>
        <taxon>Lepidosauria</taxon>
        <taxon>Squamata</taxon>
        <taxon>Bifurcata</taxon>
        <taxon>Gekkota</taxon>
        <taxon>Gekkonidae</taxon>
        <taxon>Gekkoninae</taxon>
        <taxon>Gekko</taxon>
    </lineage>
</organism>
<evidence type="ECO:0000256" key="2">
    <source>
        <dbReference type="ARBA" id="ARBA00022699"/>
    </source>
</evidence>
<keyword evidence="10" id="KW-1185">Reference proteome</keyword>
<dbReference type="Gene3D" id="2.60.120.920">
    <property type="match status" value="1"/>
</dbReference>
<evidence type="ECO:0000256" key="5">
    <source>
        <dbReference type="ARBA" id="ARBA00034460"/>
    </source>
</evidence>
<keyword evidence="2" id="KW-0528">Neurotoxin</keyword>
<name>A0ABM1LBX7_GEKJA</name>